<comment type="caution">
    <text evidence="2">The sequence shown here is derived from an EMBL/GenBank/DDBJ whole genome shotgun (WGS) entry which is preliminary data.</text>
</comment>
<feature type="region of interest" description="Disordered" evidence="1">
    <location>
        <begin position="1"/>
        <end position="36"/>
    </location>
</feature>
<organism evidence="2 3">
    <name type="scientific">Symbiodinium pilosum</name>
    <name type="common">Dinoflagellate</name>
    <dbReference type="NCBI Taxonomy" id="2952"/>
    <lineage>
        <taxon>Eukaryota</taxon>
        <taxon>Sar</taxon>
        <taxon>Alveolata</taxon>
        <taxon>Dinophyceae</taxon>
        <taxon>Suessiales</taxon>
        <taxon>Symbiodiniaceae</taxon>
        <taxon>Symbiodinium</taxon>
    </lineage>
</organism>
<gene>
    <name evidence="2" type="primary">hcs1</name>
    <name evidence="2" type="ORF">SPIL2461_LOCUS21320</name>
</gene>
<dbReference type="Proteomes" id="UP000649617">
    <property type="component" value="Unassembled WGS sequence"/>
</dbReference>
<evidence type="ECO:0000313" key="3">
    <source>
        <dbReference type="Proteomes" id="UP000649617"/>
    </source>
</evidence>
<dbReference type="AlphaFoldDB" id="A0A812XS16"/>
<protein>
    <submittedName>
        <fullName evidence="2">Hcs1 protein</fullName>
    </submittedName>
</protein>
<accession>A0A812XS16</accession>
<dbReference type="OrthoDB" id="423887at2759"/>
<evidence type="ECO:0000313" key="2">
    <source>
        <dbReference type="EMBL" id="CAE7740937.1"/>
    </source>
</evidence>
<keyword evidence="3" id="KW-1185">Reference proteome</keyword>
<name>A0A812XS16_SYMPI</name>
<sequence>MDSGNARPHGLERADKTACGNAPVQDKDSIHSGTKRKRILRAASSLAPDTSKAHHEICSEAGVECLADKEGLLAANPPPTATQPARDRRKLLRAASSLAPSHSSQSTWRDPPSPTQVDDHVAVQVDEIHGRDSCCAGGNELSERVAVEPTTPTDLGHASGDGPALATSAAQFQDGSKPDPLHGTDCGADEMQCCDVGVGPAHTRYDVTRLEPHMADIACVAARPEVQPVQSKVHVPTRRRIVGKQSLYRVSPLSKASSVMIRETLGHVLRPPEAGFLVRVHGDGWGGPLEGGAVSYLATITEADAMTYTVVRRGDCHGSWDETHVLKKECCIIAKSASQQDIYLRDAGVTSLR</sequence>
<evidence type="ECO:0000256" key="1">
    <source>
        <dbReference type="SAM" id="MobiDB-lite"/>
    </source>
</evidence>
<feature type="region of interest" description="Disordered" evidence="1">
    <location>
        <begin position="94"/>
        <end position="117"/>
    </location>
</feature>
<proteinExistence type="predicted"/>
<feature type="compositionally biased region" description="Low complexity" evidence="1">
    <location>
        <begin position="94"/>
        <end position="106"/>
    </location>
</feature>
<dbReference type="EMBL" id="CAJNIZ010046138">
    <property type="protein sequence ID" value="CAE7740937.1"/>
    <property type="molecule type" value="Genomic_DNA"/>
</dbReference>
<reference evidence="2" key="1">
    <citation type="submission" date="2021-02" db="EMBL/GenBank/DDBJ databases">
        <authorList>
            <person name="Dougan E. K."/>
            <person name="Rhodes N."/>
            <person name="Thang M."/>
            <person name="Chan C."/>
        </authorList>
    </citation>
    <scope>NUCLEOTIDE SEQUENCE</scope>
</reference>